<gene>
    <name evidence="1" type="ORF">E3N88_15306</name>
</gene>
<dbReference type="EMBL" id="SZYD01000008">
    <property type="protein sequence ID" value="KAD5507603.1"/>
    <property type="molecule type" value="Genomic_DNA"/>
</dbReference>
<dbReference type="Proteomes" id="UP000326396">
    <property type="component" value="Linkage Group LG16"/>
</dbReference>
<accession>A0A5N6NXV0</accession>
<name>A0A5N6NXV0_9ASTR</name>
<protein>
    <submittedName>
        <fullName evidence="1">Uncharacterized protein</fullName>
    </submittedName>
</protein>
<evidence type="ECO:0000313" key="1">
    <source>
        <dbReference type="EMBL" id="KAD5507603.1"/>
    </source>
</evidence>
<sequence length="151" mass="17046">MGFLLACLKPICLLGHNKKKEPERRHEQHELHKEEKKEWLLKSDKLTLQDFILGSPRSSSLPITSSKRVYPNPVSIDKGDSRDTCLSEGRFDARIEDEASGYDGKLEKKIEGSLSSKGERTKKKVSFKMPEIADVFILVESPTTTVESSDL</sequence>
<keyword evidence="2" id="KW-1185">Reference proteome</keyword>
<reference evidence="1 2" key="1">
    <citation type="submission" date="2019-05" db="EMBL/GenBank/DDBJ databases">
        <title>Mikania micrantha, genome provides insights into the molecular mechanism of rapid growth.</title>
        <authorList>
            <person name="Liu B."/>
        </authorList>
    </citation>
    <scope>NUCLEOTIDE SEQUENCE [LARGE SCALE GENOMIC DNA]</scope>
    <source>
        <strain evidence="1">NLD-2019</strain>
        <tissue evidence="1">Leaf</tissue>
    </source>
</reference>
<evidence type="ECO:0000313" key="2">
    <source>
        <dbReference type="Proteomes" id="UP000326396"/>
    </source>
</evidence>
<organism evidence="1 2">
    <name type="scientific">Mikania micrantha</name>
    <name type="common">bitter vine</name>
    <dbReference type="NCBI Taxonomy" id="192012"/>
    <lineage>
        <taxon>Eukaryota</taxon>
        <taxon>Viridiplantae</taxon>
        <taxon>Streptophyta</taxon>
        <taxon>Embryophyta</taxon>
        <taxon>Tracheophyta</taxon>
        <taxon>Spermatophyta</taxon>
        <taxon>Magnoliopsida</taxon>
        <taxon>eudicotyledons</taxon>
        <taxon>Gunneridae</taxon>
        <taxon>Pentapetalae</taxon>
        <taxon>asterids</taxon>
        <taxon>campanulids</taxon>
        <taxon>Asterales</taxon>
        <taxon>Asteraceae</taxon>
        <taxon>Asteroideae</taxon>
        <taxon>Heliantheae alliance</taxon>
        <taxon>Eupatorieae</taxon>
        <taxon>Mikania</taxon>
    </lineage>
</organism>
<dbReference type="OrthoDB" id="1671024at2759"/>
<dbReference type="AlphaFoldDB" id="A0A5N6NXV0"/>
<proteinExistence type="predicted"/>
<comment type="caution">
    <text evidence="1">The sequence shown here is derived from an EMBL/GenBank/DDBJ whole genome shotgun (WGS) entry which is preliminary data.</text>
</comment>